<keyword evidence="2" id="KW-1185">Reference proteome</keyword>
<reference evidence="1 2" key="1">
    <citation type="submission" date="2018-05" db="EMBL/GenBank/DDBJ databases">
        <title>Genomic Encyclopedia of Type Strains, Phase IV (KMG-IV): sequencing the most valuable type-strain genomes for metagenomic binning, comparative biology and taxonomic classification.</title>
        <authorList>
            <person name="Goeker M."/>
        </authorList>
    </citation>
    <scope>NUCLEOTIDE SEQUENCE [LARGE SCALE GENOMIC DNA]</scope>
    <source>
        <strain evidence="1 2">DSM 23606</strain>
    </source>
</reference>
<proteinExistence type="predicted"/>
<accession>A0A317MSR0</accession>
<dbReference type="PANTHER" id="PTHR30348:SF9">
    <property type="entry name" value="UPF0759 PROTEIN YECE"/>
    <property type="match status" value="1"/>
</dbReference>
<dbReference type="EMBL" id="QGTJ01000007">
    <property type="protein sequence ID" value="PWV60447.1"/>
    <property type="molecule type" value="Genomic_DNA"/>
</dbReference>
<name>A0A317MSR0_9GAMM</name>
<dbReference type="SUPFAM" id="SSF117396">
    <property type="entry name" value="TM1631-like"/>
    <property type="match status" value="1"/>
</dbReference>
<dbReference type="RefSeq" id="WP_110018943.1">
    <property type="nucleotide sequence ID" value="NZ_QGTJ01000007.1"/>
</dbReference>
<protein>
    <submittedName>
        <fullName evidence="1">Uncharacterized protein YecE (DUF72 family)</fullName>
    </submittedName>
</protein>
<dbReference type="PANTHER" id="PTHR30348">
    <property type="entry name" value="UNCHARACTERIZED PROTEIN YECE"/>
    <property type="match status" value="1"/>
</dbReference>
<evidence type="ECO:0000313" key="2">
    <source>
        <dbReference type="Proteomes" id="UP000246569"/>
    </source>
</evidence>
<dbReference type="Gene3D" id="3.20.20.410">
    <property type="entry name" value="Protein of unknown function UPF0759"/>
    <property type="match status" value="1"/>
</dbReference>
<dbReference type="InterPro" id="IPR036520">
    <property type="entry name" value="UPF0759_sf"/>
</dbReference>
<dbReference type="OrthoDB" id="9780310at2"/>
<dbReference type="Pfam" id="PF01904">
    <property type="entry name" value="DUF72"/>
    <property type="match status" value="1"/>
</dbReference>
<evidence type="ECO:0000313" key="1">
    <source>
        <dbReference type="EMBL" id="PWV60447.1"/>
    </source>
</evidence>
<gene>
    <name evidence="1" type="ORF">C7443_1078</name>
</gene>
<sequence>MSGALPGGGGEAAAWPYRLGCPVWSERRWVGEFYRSDARVEDFLAQYASVFGCVEGNSTFYGLPTAATVERWTHEAPATLRFCFKVPRTLTHERALQGGEAELAEFLDRLAPLAQAGRLGPLLLQLPASFGPPALADLFEFLDRRLAGRAVVVEVRHAEFFAKGAAERALNRGLHERGVDRVMMDTRALFSTPPPDAAAAEAQRKKPRLPVHAVALGPRPCVRFVGHPQLERNRGYLAPWVDKLAQWIGEGCEPWFFAHMADNREAPALARLFHRLLRERLPQLPALAPWPAQREPQQAGLF</sequence>
<dbReference type="InterPro" id="IPR002763">
    <property type="entry name" value="DUF72"/>
</dbReference>
<dbReference type="AlphaFoldDB" id="A0A317MSR0"/>
<comment type="caution">
    <text evidence="1">The sequence shown here is derived from an EMBL/GenBank/DDBJ whole genome shotgun (WGS) entry which is preliminary data.</text>
</comment>
<organism evidence="1 2">
    <name type="scientific">Plasticicumulans acidivorans</name>
    <dbReference type="NCBI Taxonomy" id="886464"/>
    <lineage>
        <taxon>Bacteria</taxon>
        <taxon>Pseudomonadati</taxon>
        <taxon>Pseudomonadota</taxon>
        <taxon>Gammaproteobacteria</taxon>
        <taxon>Candidatus Competibacteraceae</taxon>
        <taxon>Plasticicumulans</taxon>
    </lineage>
</organism>
<dbReference type="Proteomes" id="UP000246569">
    <property type="component" value="Unassembled WGS sequence"/>
</dbReference>